<evidence type="ECO:0000313" key="2">
    <source>
        <dbReference type="EMBL" id="PVI02132.1"/>
    </source>
</evidence>
<protein>
    <submittedName>
        <fullName evidence="2">Uncharacterized protein</fullName>
    </submittedName>
</protein>
<accession>A0A2V1DW31</accession>
<name>A0A2V1DW31_9PLEO</name>
<evidence type="ECO:0000256" key="1">
    <source>
        <dbReference type="SAM" id="Phobius"/>
    </source>
</evidence>
<evidence type="ECO:0000313" key="3">
    <source>
        <dbReference type="Proteomes" id="UP000244855"/>
    </source>
</evidence>
<dbReference type="Proteomes" id="UP000244855">
    <property type="component" value="Unassembled WGS sequence"/>
</dbReference>
<keyword evidence="1" id="KW-0812">Transmembrane</keyword>
<feature type="transmembrane region" description="Helical" evidence="1">
    <location>
        <begin position="6"/>
        <end position="29"/>
    </location>
</feature>
<dbReference type="OrthoDB" id="3793267at2759"/>
<keyword evidence="1" id="KW-0472">Membrane</keyword>
<proteinExistence type="predicted"/>
<sequence>MDSQTFSLALSALQVVTNIAVTILLATAARPKKRAPLSRIPLPPSTPPITDPKINVPAFKITTKEPHRPTIYVSPKLWEAIAGQEDWVYVGGDHAPDERPLGETARLAALFLQRRPDDGLVEEVRELMKETISIANDCLAKRADAYGRYFEPHVVRELQLVQYLHGKVRTEVNGEACDGILLYYEIQGVADGYKYKLAIHPEQAIDGLPVIHPTVSSQKWFKGPAGITFLEAWVSKGS</sequence>
<organism evidence="2 3">
    <name type="scientific">Periconia macrospinosa</name>
    <dbReference type="NCBI Taxonomy" id="97972"/>
    <lineage>
        <taxon>Eukaryota</taxon>
        <taxon>Fungi</taxon>
        <taxon>Dikarya</taxon>
        <taxon>Ascomycota</taxon>
        <taxon>Pezizomycotina</taxon>
        <taxon>Dothideomycetes</taxon>
        <taxon>Pleosporomycetidae</taxon>
        <taxon>Pleosporales</taxon>
        <taxon>Massarineae</taxon>
        <taxon>Periconiaceae</taxon>
        <taxon>Periconia</taxon>
    </lineage>
</organism>
<keyword evidence="3" id="KW-1185">Reference proteome</keyword>
<dbReference type="AlphaFoldDB" id="A0A2V1DW31"/>
<gene>
    <name evidence="2" type="ORF">DM02DRAFT_627076</name>
</gene>
<dbReference type="EMBL" id="KZ805347">
    <property type="protein sequence ID" value="PVI02132.1"/>
    <property type="molecule type" value="Genomic_DNA"/>
</dbReference>
<keyword evidence="1" id="KW-1133">Transmembrane helix</keyword>
<reference evidence="2 3" key="1">
    <citation type="journal article" date="2018" name="Sci. Rep.">
        <title>Comparative genomics provides insights into the lifestyle and reveals functional heterogeneity of dark septate endophytic fungi.</title>
        <authorList>
            <person name="Knapp D.G."/>
            <person name="Nemeth J.B."/>
            <person name="Barry K."/>
            <person name="Hainaut M."/>
            <person name="Henrissat B."/>
            <person name="Johnson J."/>
            <person name="Kuo A."/>
            <person name="Lim J.H.P."/>
            <person name="Lipzen A."/>
            <person name="Nolan M."/>
            <person name="Ohm R.A."/>
            <person name="Tamas L."/>
            <person name="Grigoriev I.V."/>
            <person name="Spatafora J.W."/>
            <person name="Nagy L.G."/>
            <person name="Kovacs G.M."/>
        </authorList>
    </citation>
    <scope>NUCLEOTIDE SEQUENCE [LARGE SCALE GENOMIC DNA]</scope>
    <source>
        <strain evidence="2 3">DSE2036</strain>
    </source>
</reference>